<dbReference type="Gene3D" id="1.10.10.10">
    <property type="entry name" value="Winged helix-like DNA-binding domain superfamily/Winged helix DNA-binding domain"/>
    <property type="match status" value="2"/>
</dbReference>
<sequence>MAKYKPELKAQIVHEYLSTAQSTYDLSEKYHIGRRQISGWVQRYRLNGPDTLKQRRHKRNFTTDFKLNVINYYQTHEDSTAEVAARFDILPSQVSTWRLRFEREGITALNPQPKGRPPKVNHPKKQRRQLAHQSEIDRLKEELAKKNQELYETKMERDILKKSLSLFGPLRPGRKRK</sequence>
<reference evidence="5" key="1">
    <citation type="submission" date="2016-03" db="EMBL/GenBank/DDBJ databases">
        <authorList>
            <person name="Johnson T.J."/>
            <person name="Youmans B."/>
            <person name="Case K."/>
            <person name="Noll S."/>
        </authorList>
    </citation>
    <scope>NUCLEOTIDE SEQUENCE [LARGE SCALE GENOMIC DNA]</scope>
    <source>
        <strain evidence="5">UMNLAv8</strain>
    </source>
</reference>
<comment type="caution">
    <text evidence="4">The sequence shown here is derived from an EMBL/GenBank/DDBJ whole genome shotgun (WGS) entry which is preliminary data.</text>
</comment>
<dbReference type="AlphaFoldDB" id="A0A179CAQ7"/>
<dbReference type="PANTHER" id="PTHR33795:SF1">
    <property type="entry name" value="INSERTION ELEMENT IS150 PROTEIN INSJ"/>
    <property type="match status" value="1"/>
</dbReference>
<dbReference type="EMBL" id="LVKI01000007">
    <property type="protein sequence ID" value="OAQ08765.1"/>
    <property type="molecule type" value="Genomic_DNA"/>
</dbReference>
<protein>
    <submittedName>
        <fullName evidence="4">Transposase</fullName>
    </submittedName>
</protein>
<comment type="similarity">
    <text evidence="1">Belongs to the IS150/IS1296 orfA family.</text>
</comment>
<evidence type="ECO:0000256" key="2">
    <source>
        <dbReference type="SAM" id="MobiDB-lite"/>
    </source>
</evidence>
<dbReference type="SUPFAM" id="SSF48295">
    <property type="entry name" value="TrpR-like"/>
    <property type="match status" value="2"/>
</dbReference>
<name>A0A179CAQ7_9LACO</name>
<gene>
    <name evidence="4" type="ORF">A3O14_02565</name>
</gene>
<dbReference type="Proteomes" id="UP000078520">
    <property type="component" value="Unassembled WGS sequence"/>
</dbReference>
<dbReference type="RefSeq" id="WP_064207929.1">
    <property type="nucleotide sequence ID" value="NZ_LVKC01000004.1"/>
</dbReference>
<evidence type="ECO:0000313" key="5">
    <source>
        <dbReference type="Proteomes" id="UP000078520"/>
    </source>
</evidence>
<dbReference type="InterPro" id="IPR055247">
    <property type="entry name" value="InsJ-like_HTH"/>
</dbReference>
<dbReference type="InterPro" id="IPR010921">
    <property type="entry name" value="Trp_repressor/repl_initiator"/>
</dbReference>
<accession>A0A179CAQ7</accession>
<dbReference type="OrthoDB" id="5690222at2"/>
<evidence type="ECO:0000259" key="3">
    <source>
        <dbReference type="Pfam" id="PF13518"/>
    </source>
</evidence>
<feature type="region of interest" description="Disordered" evidence="2">
    <location>
        <begin position="106"/>
        <end position="138"/>
    </location>
</feature>
<feature type="domain" description="Insertion element IS150 protein InsJ-like helix-turn-helix" evidence="3">
    <location>
        <begin position="9"/>
        <end position="59"/>
    </location>
</feature>
<dbReference type="Pfam" id="PF13518">
    <property type="entry name" value="HTH_28"/>
    <property type="match status" value="2"/>
</dbReference>
<evidence type="ECO:0000313" key="4">
    <source>
        <dbReference type="EMBL" id="OAQ08765.1"/>
    </source>
</evidence>
<proteinExistence type="inferred from homology"/>
<feature type="compositionally biased region" description="Basic residues" evidence="2">
    <location>
        <begin position="116"/>
        <end position="130"/>
    </location>
</feature>
<dbReference type="InterPro" id="IPR036388">
    <property type="entry name" value="WH-like_DNA-bd_sf"/>
</dbReference>
<dbReference type="GO" id="GO:0043565">
    <property type="term" value="F:sequence-specific DNA binding"/>
    <property type="evidence" value="ECO:0007669"/>
    <property type="project" value="InterPro"/>
</dbReference>
<evidence type="ECO:0000256" key="1">
    <source>
        <dbReference type="ARBA" id="ARBA00038232"/>
    </source>
</evidence>
<dbReference type="InterPro" id="IPR052057">
    <property type="entry name" value="IS150/IS1296_orfA-like"/>
</dbReference>
<feature type="domain" description="Insertion element IS150 protein InsJ-like helix-turn-helix" evidence="3">
    <location>
        <begin position="65"/>
        <end position="117"/>
    </location>
</feature>
<organism evidence="4 5">
    <name type="scientific">Ligilactobacillus aviarius</name>
    <dbReference type="NCBI Taxonomy" id="1606"/>
    <lineage>
        <taxon>Bacteria</taxon>
        <taxon>Bacillati</taxon>
        <taxon>Bacillota</taxon>
        <taxon>Bacilli</taxon>
        <taxon>Lactobacillales</taxon>
        <taxon>Lactobacillaceae</taxon>
        <taxon>Ligilactobacillus</taxon>
    </lineage>
</organism>
<dbReference type="PANTHER" id="PTHR33795">
    <property type="entry name" value="INSERTION ELEMENT IS150 PROTEIN INSJ"/>
    <property type="match status" value="1"/>
</dbReference>